<proteinExistence type="predicted"/>
<reference evidence="1 2" key="1">
    <citation type="submission" date="2016-05" db="EMBL/GenBank/DDBJ databases">
        <title>Genome sequence of Pseudomonas stutzeri 273 and identification of the exopolysaccharide biosynthesis locus.</title>
        <authorList>
            <person name="Wu S."/>
            <person name="Sun C."/>
        </authorList>
    </citation>
    <scope>NUCLEOTIDE SEQUENCE [LARGE SCALE GENOMIC DNA]</scope>
    <source>
        <strain evidence="1 2">273</strain>
    </source>
</reference>
<dbReference type="Proteomes" id="UP000077787">
    <property type="component" value="Chromosome"/>
</dbReference>
<evidence type="ECO:0000313" key="2">
    <source>
        <dbReference type="Proteomes" id="UP000077787"/>
    </source>
</evidence>
<evidence type="ECO:0000313" key="1">
    <source>
        <dbReference type="EMBL" id="ANF25069.1"/>
    </source>
</evidence>
<accession>A0A172WP55</accession>
<sequence>MICLWLRSDATPISTEHGVAYAHAVGSALVRHGDRWKLGRFFALSVASPLSAKTIHKARPSR</sequence>
<gene>
    <name evidence="1" type="ORF">PS273GM_07835</name>
</gene>
<organism evidence="1 2">
    <name type="scientific">Stutzerimonas stutzeri</name>
    <name type="common">Pseudomonas stutzeri</name>
    <dbReference type="NCBI Taxonomy" id="316"/>
    <lineage>
        <taxon>Bacteria</taxon>
        <taxon>Pseudomonadati</taxon>
        <taxon>Pseudomonadota</taxon>
        <taxon>Gammaproteobacteria</taxon>
        <taxon>Pseudomonadales</taxon>
        <taxon>Pseudomonadaceae</taxon>
        <taxon>Stutzerimonas</taxon>
    </lineage>
</organism>
<dbReference type="EMBL" id="CP015641">
    <property type="protein sequence ID" value="ANF25069.1"/>
    <property type="molecule type" value="Genomic_DNA"/>
</dbReference>
<protein>
    <submittedName>
        <fullName evidence="1">Uncharacterized protein</fullName>
    </submittedName>
</protein>
<dbReference type="AlphaFoldDB" id="A0A172WP55"/>
<name>A0A172WP55_STUST</name>